<dbReference type="PANTHER" id="PTHR40055:SF1">
    <property type="entry name" value="TRANSCRIPTIONAL REGULATOR YGIV-RELATED"/>
    <property type="match status" value="1"/>
</dbReference>
<dbReference type="PANTHER" id="PTHR40055">
    <property type="entry name" value="TRANSCRIPTIONAL REGULATOR YGIV-RELATED"/>
    <property type="match status" value="1"/>
</dbReference>
<dbReference type="RefSeq" id="WP_194114740.1">
    <property type="nucleotide sequence ID" value="NZ_JADFUA010000001.1"/>
</dbReference>
<name>A0A8J7FYX5_9NEIS</name>
<dbReference type="SMART" id="SM00871">
    <property type="entry name" value="AraC_E_bind"/>
    <property type="match status" value="1"/>
</dbReference>
<dbReference type="Pfam" id="PF06445">
    <property type="entry name" value="GyrI-like"/>
    <property type="match status" value="1"/>
</dbReference>
<evidence type="ECO:0000256" key="2">
    <source>
        <dbReference type="ARBA" id="ARBA00023125"/>
    </source>
</evidence>
<dbReference type="SUPFAM" id="SSF55136">
    <property type="entry name" value="Probable bacterial effector-binding domain"/>
    <property type="match status" value="1"/>
</dbReference>
<dbReference type="InterPro" id="IPR018060">
    <property type="entry name" value="HTH_AraC"/>
</dbReference>
<dbReference type="EMBL" id="JADFUA010000001">
    <property type="protein sequence ID" value="MBE9608243.1"/>
    <property type="molecule type" value="Genomic_DNA"/>
</dbReference>
<evidence type="ECO:0000256" key="1">
    <source>
        <dbReference type="ARBA" id="ARBA00023015"/>
    </source>
</evidence>
<dbReference type="AlphaFoldDB" id="A0A8J7FYX5"/>
<evidence type="ECO:0000313" key="6">
    <source>
        <dbReference type="Proteomes" id="UP000604481"/>
    </source>
</evidence>
<accession>A0A8J7FYX5</accession>
<gene>
    <name evidence="5" type="ORF">INR99_02670</name>
</gene>
<dbReference type="Gene3D" id="3.20.80.10">
    <property type="entry name" value="Regulatory factor, effector binding domain"/>
    <property type="match status" value="1"/>
</dbReference>
<reference evidence="5 6" key="1">
    <citation type="submission" date="2020-10" db="EMBL/GenBank/DDBJ databases">
        <title>The genome sequence of Chitinilyticum litopenaei 4Y14.</title>
        <authorList>
            <person name="Liu Y."/>
        </authorList>
    </citation>
    <scope>NUCLEOTIDE SEQUENCE [LARGE SCALE GENOMIC DNA]</scope>
    <source>
        <strain evidence="5 6">4Y14</strain>
    </source>
</reference>
<dbReference type="InterPro" id="IPR050908">
    <property type="entry name" value="SmbC-like"/>
</dbReference>
<keyword evidence="1" id="KW-0805">Transcription regulation</keyword>
<keyword evidence="3" id="KW-0804">Transcription</keyword>
<dbReference type="SMART" id="SM00342">
    <property type="entry name" value="HTH_ARAC"/>
    <property type="match status" value="1"/>
</dbReference>
<evidence type="ECO:0000313" key="5">
    <source>
        <dbReference type="EMBL" id="MBE9608243.1"/>
    </source>
</evidence>
<dbReference type="PROSITE" id="PS00041">
    <property type="entry name" value="HTH_ARAC_FAMILY_1"/>
    <property type="match status" value="1"/>
</dbReference>
<dbReference type="InterPro" id="IPR009057">
    <property type="entry name" value="Homeodomain-like_sf"/>
</dbReference>
<dbReference type="GO" id="GO:0003700">
    <property type="term" value="F:DNA-binding transcription factor activity"/>
    <property type="evidence" value="ECO:0007669"/>
    <property type="project" value="InterPro"/>
</dbReference>
<dbReference type="Pfam" id="PF12833">
    <property type="entry name" value="HTH_18"/>
    <property type="match status" value="1"/>
</dbReference>
<proteinExistence type="predicted"/>
<comment type="caution">
    <text evidence="5">The sequence shown here is derived from an EMBL/GenBank/DDBJ whole genome shotgun (WGS) entry which is preliminary data.</text>
</comment>
<dbReference type="Gene3D" id="1.10.10.60">
    <property type="entry name" value="Homeodomain-like"/>
    <property type="match status" value="2"/>
</dbReference>
<dbReference type="InterPro" id="IPR011256">
    <property type="entry name" value="Reg_factor_effector_dom_sf"/>
</dbReference>
<dbReference type="PROSITE" id="PS01124">
    <property type="entry name" value="HTH_ARAC_FAMILY_2"/>
    <property type="match status" value="1"/>
</dbReference>
<evidence type="ECO:0000259" key="4">
    <source>
        <dbReference type="PROSITE" id="PS01124"/>
    </source>
</evidence>
<dbReference type="InterPro" id="IPR029442">
    <property type="entry name" value="GyrI-like"/>
</dbReference>
<dbReference type="GO" id="GO:0043565">
    <property type="term" value="F:sequence-specific DNA binding"/>
    <property type="evidence" value="ECO:0007669"/>
    <property type="project" value="InterPro"/>
</dbReference>
<dbReference type="InterPro" id="IPR010499">
    <property type="entry name" value="AraC_E-bd"/>
</dbReference>
<feature type="domain" description="HTH araC/xylS-type" evidence="4">
    <location>
        <begin position="14"/>
        <end position="113"/>
    </location>
</feature>
<sequence length="326" mass="37757">MNAPDPLRYQKRLQRVLQHIEARLTEPLELADLAGVANFSPFHFQRIFSALIGETPQDYIRRLRLERAANQLLVHKRRSVLDIALSNGFETQHGFAKAFRKHFGMNATQWRSDRSFWQWNGYRWEWRKDRNPGPIPGNFRHLYQTDAAYSEDRIAALNAAHRGERPECIRGVRIDILPAYHAAVFRRLGHQLEQPLAHWREVLAWAELQGVPLEGGTGLCVCHDNINITPERMLRLDTGLVVPADYAPDGVTTLIDTLPGRYLVVQFEGAIHEEVVANAWLWGHWFNDNPYEPDDRPTIYRAPYQPLDVSPDARYRFDICIPVRLI</sequence>
<evidence type="ECO:0000256" key="3">
    <source>
        <dbReference type="ARBA" id="ARBA00023163"/>
    </source>
</evidence>
<dbReference type="Proteomes" id="UP000604481">
    <property type="component" value="Unassembled WGS sequence"/>
</dbReference>
<keyword evidence="6" id="KW-1185">Reference proteome</keyword>
<dbReference type="SUPFAM" id="SSF46689">
    <property type="entry name" value="Homeodomain-like"/>
    <property type="match status" value="2"/>
</dbReference>
<protein>
    <submittedName>
        <fullName evidence="5">Helix-turn-helix domain-containing protein</fullName>
    </submittedName>
</protein>
<dbReference type="InterPro" id="IPR018062">
    <property type="entry name" value="HTH_AraC-typ_CS"/>
</dbReference>
<organism evidence="5 6">
    <name type="scientific">Chitinilyticum piscinae</name>
    <dbReference type="NCBI Taxonomy" id="2866724"/>
    <lineage>
        <taxon>Bacteria</taxon>
        <taxon>Pseudomonadati</taxon>
        <taxon>Pseudomonadota</taxon>
        <taxon>Betaproteobacteria</taxon>
        <taxon>Neisseriales</taxon>
        <taxon>Chitinibacteraceae</taxon>
        <taxon>Chitinilyticum</taxon>
    </lineage>
</organism>
<keyword evidence="2" id="KW-0238">DNA-binding</keyword>